<evidence type="ECO:0000313" key="3">
    <source>
        <dbReference type="Proteomes" id="UP001153069"/>
    </source>
</evidence>
<dbReference type="AlphaFoldDB" id="A0A9N8H3B0"/>
<comment type="caution">
    <text evidence="2">The sequence shown here is derived from an EMBL/GenBank/DDBJ whole genome shotgun (WGS) entry which is preliminary data.</text>
</comment>
<keyword evidence="3" id="KW-1185">Reference proteome</keyword>
<proteinExistence type="predicted"/>
<evidence type="ECO:0000256" key="1">
    <source>
        <dbReference type="SAM" id="MobiDB-lite"/>
    </source>
</evidence>
<protein>
    <submittedName>
        <fullName evidence="2">Uncharacterized protein</fullName>
    </submittedName>
</protein>
<reference evidence="2" key="1">
    <citation type="submission" date="2020-06" db="EMBL/GenBank/DDBJ databases">
        <authorList>
            <consortium name="Plant Systems Biology data submission"/>
        </authorList>
    </citation>
    <scope>NUCLEOTIDE SEQUENCE</scope>
    <source>
        <strain evidence="2">D6</strain>
    </source>
</reference>
<feature type="compositionally biased region" description="Low complexity" evidence="1">
    <location>
        <begin position="21"/>
        <end position="44"/>
    </location>
</feature>
<dbReference type="Proteomes" id="UP001153069">
    <property type="component" value="Unassembled WGS sequence"/>
</dbReference>
<feature type="region of interest" description="Disordered" evidence="1">
    <location>
        <begin position="1"/>
        <end position="60"/>
    </location>
</feature>
<accession>A0A9N8H3B0</accession>
<organism evidence="2 3">
    <name type="scientific">Seminavis robusta</name>
    <dbReference type="NCBI Taxonomy" id="568900"/>
    <lineage>
        <taxon>Eukaryota</taxon>
        <taxon>Sar</taxon>
        <taxon>Stramenopiles</taxon>
        <taxon>Ochrophyta</taxon>
        <taxon>Bacillariophyta</taxon>
        <taxon>Bacillariophyceae</taxon>
        <taxon>Bacillariophycidae</taxon>
        <taxon>Naviculales</taxon>
        <taxon>Naviculaceae</taxon>
        <taxon>Seminavis</taxon>
    </lineage>
</organism>
<gene>
    <name evidence="2" type="ORF">SEMRO_84_G044610.1</name>
</gene>
<sequence>MMSPPSADNEAIRNMTLSDDSSTTGEEGVVESSGSSDSSNTTTTPRYHYKGCHTPPKAPKQIFARSAEKIARRKGHMRWLDKHQGVKWDNTTDVMAGLDRFVIKKLRNSACEIMWQFFPMRSEGFSSATYTGQGGLVRGPDGTVKFLTAAHNTCSEND</sequence>
<name>A0A9N8H3B0_9STRA</name>
<evidence type="ECO:0000313" key="2">
    <source>
        <dbReference type="EMBL" id="CAB9500438.1"/>
    </source>
</evidence>
<dbReference type="EMBL" id="CAICTM010000083">
    <property type="protein sequence ID" value="CAB9500438.1"/>
    <property type="molecule type" value="Genomic_DNA"/>
</dbReference>